<dbReference type="Proteomes" id="UP001432027">
    <property type="component" value="Unassembled WGS sequence"/>
</dbReference>
<organism evidence="1 2">
    <name type="scientific">Pristionchus entomophagus</name>
    <dbReference type="NCBI Taxonomy" id="358040"/>
    <lineage>
        <taxon>Eukaryota</taxon>
        <taxon>Metazoa</taxon>
        <taxon>Ecdysozoa</taxon>
        <taxon>Nematoda</taxon>
        <taxon>Chromadorea</taxon>
        <taxon>Rhabditida</taxon>
        <taxon>Rhabditina</taxon>
        <taxon>Diplogasteromorpha</taxon>
        <taxon>Diplogasteroidea</taxon>
        <taxon>Neodiplogasteridae</taxon>
        <taxon>Pristionchus</taxon>
    </lineage>
</organism>
<keyword evidence="2" id="KW-1185">Reference proteome</keyword>
<proteinExistence type="predicted"/>
<protein>
    <submittedName>
        <fullName evidence="1">Uncharacterized protein</fullName>
    </submittedName>
</protein>
<gene>
    <name evidence="1" type="ORF">PENTCL1PPCAC_24998</name>
</gene>
<name>A0AAV5U7J5_9BILA</name>
<comment type="caution">
    <text evidence="1">The sequence shown here is derived from an EMBL/GenBank/DDBJ whole genome shotgun (WGS) entry which is preliminary data.</text>
</comment>
<dbReference type="EMBL" id="BTSX01000006">
    <property type="protein sequence ID" value="GMT02824.1"/>
    <property type="molecule type" value="Genomic_DNA"/>
</dbReference>
<feature type="non-terminal residue" evidence="1">
    <location>
        <position position="62"/>
    </location>
</feature>
<dbReference type="AlphaFoldDB" id="A0AAV5U7J5"/>
<evidence type="ECO:0000313" key="1">
    <source>
        <dbReference type="EMBL" id="GMT02824.1"/>
    </source>
</evidence>
<reference evidence="1" key="1">
    <citation type="submission" date="2023-10" db="EMBL/GenBank/DDBJ databases">
        <title>Genome assembly of Pristionchus species.</title>
        <authorList>
            <person name="Yoshida K."/>
            <person name="Sommer R.J."/>
        </authorList>
    </citation>
    <scope>NUCLEOTIDE SEQUENCE</scope>
    <source>
        <strain evidence="1">RS0144</strain>
    </source>
</reference>
<feature type="non-terminal residue" evidence="1">
    <location>
        <position position="1"/>
    </location>
</feature>
<accession>A0AAV5U7J5</accession>
<evidence type="ECO:0000313" key="2">
    <source>
        <dbReference type="Proteomes" id="UP001432027"/>
    </source>
</evidence>
<sequence>SNCREQFIGKRRILLLWKINCSLQQQLADCRAADYASYETQFFYAPESFDSQHLDMSAQSVR</sequence>